<keyword evidence="3" id="KW-0677">Repeat</keyword>
<dbReference type="InterPro" id="IPR001680">
    <property type="entry name" value="WD40_rpt"/>
</dbReference>
<dbReference type="GO" id="GO:0048188">
    <property type="term" value="C:Set1C/COMPASS complex"/>
    <property type="evidence" value="ECO:0007669"/>
    <property type="project" value="InterPro"/>
</dbReference>
<keyword evidence="6" id="KW-1185">Reference proteome</keyword>
<sequence length="447" mass="50074">MNLALHDPQFITADFPSALTMTLSYGHSAALQLSPCGHYIASGLVDGTILIIDTWTNNVTQVLKKHGMAITGLRWVYAENDSDDDNNTLVALVAWSRDWKVTLHGVRDNVLHCEWEHTFVGGVWAVDNVCRGSVSEDGVWIGWKLVVCRAVGGVCFVSADGKMDDVRGIADNEEGSGIERGQALCCWTFCDGKFVIVGTSKGWLQIVDVKRICVVKEDKICGSNVKGVCIVEKNEYFGNVPVQRLIVNASDRILRQYDINHWYDDVEQIDQWRFDIEHRYQNAVNRIQWNTVKFSPTGEYVCASTQGGSAASHDVYIWETTMGSLVQILEGAPEELIDVDWGMRSTNGNLCCVVANGMDSGTIYMWGVRTTQKWSALAPDFEEIEQNIDYVEMEDEFDINEENDLNPLGNGNDEDDEFKFEVDVVTKEETDARGFKFIKGCIIDTEL</sequence>
<dbReference type="InterPro" id="IPR037850">
    <property type="entry name" value="RBBP5/Swd1"/>
</dbReference>
<dbReference type="AlphaFoldDB" id="A0A4V4NFR4"/>
<dbReference type="Proteomes" id="UP000307173">
    <property type="component" value="Unassembled WGS sequence"/>
</dbReference>
<protein>
    <recommendedName>
        <fullName evidence="7">Anaphase-promoting complex subunit 4 WD40 domain-containing protein</fullName>
    </recommendedName>
</protein>
<keyword evidence="4" id="KW-0539">Nucleus</keyword>
<evidence type="ECO:0000256" key="2">
    <source>
        <dbReference type="ARBA" id="ARBA00022574"/>
    </source>
</evidence>
<evidence type="ECO:0000256" key="3">
    <source>
        <dbReference type="ARBA" id="ARBA00022737"/>
    </source>
</evidence>
<dbReference type="InterPro" id="IPR015943">
    <property type="entry name" value="WD40/YVTN_repeat-like_dom_sf"/>
</dbReference>
<dbReference type="SUPFAM" id="SSF50978">
    <property type="entry name" value="WD40 repeat-like"/>
    <property type="match status" value="1"/>
</dbReference>
<keyword evidence="2" id="KW-0853">WD repeat</keyword>
<dbReference type="PANTHER" id="PTHR44040:SF1">
    <property type="entry name" value="RETINOBLASTOMA-BINDING PROTEIN 5"/>
    <property type="match status" value="1"/>
</dbReference>
<evidence type="ECO:0000256" key="1">
    <source>
        <dbReference type="ARBA" id="ARBA00004123"/>
    </source>
</evidence>
<reference evidence="5 6" key="1">
    <citation type="journal article" date="2019" name="Front. Genet.">
        <title>Whole-Genome Sequencing of the Opportunistic Yeast Pathogen Candida inconspicua Uncovers Its Hybrid Origin.</title>
        <authorList>
            <person name="Mixao V."/>
            <person name="Hansen A.P."/>
            <person name="Saus E."/>
            <person name="Boekhout T."/>
            <person name="Lass-Florl C."/>
            <person name="Gabaldon T."/>
        </authorList>
    </citation>
    <scope>NUCLEOTIDE SEQUENCE [LARGE SCALE GENOMIC DNA]</scope>
    <source>
        <strain evidence="5 6">CBS 180</strain>
    </source>
</reference>
<accession>A0A4V4NFR4</accession>
<dbReference type="STRING" id="52247.A0A4V4NFR4"/>
<evidence type="ECO:0000313" key="5">
    <source>
        <dbReference type="EMBL" id="TID28781.1"/>
    </source>
</evidence>
<dbReference type="PANTHER" id="PTHR44040">
    <property type="entry name" value="RETINOBLASTOMA-BINDING PROTEIN 5"/>
    <property type="match status" value="1"/>
</dbReference>
<proteinExistence type="predicted"/>
<gene>
    <name evidence="5" type="ORF">CANINC_002300</name>
</gene>
<comment type="subcellular location">
    <subcellularLocation>
        <location evidence="1">Nucleus</location>
    </subcellularLocation>
</comment>
<name>A0A4V4NFR4_9ASCO</name>
<evidence type="ECO:0008006" key="7">
    <source>
        <dbReference type="Google" id="ProtNLM"/>
    </source>
</evidence>
<comment type="caution">
    <text evidence="5">The sequence shown here is derived from an EMBL/GenBank/DDBJ whole genome shotgun (WGS) entry which is preliminary data.</text>
</comment>
<dbReference type="EMBL" id="SELW01000370">
    <property type="protein sequence ID" value="TID28781.1"/>
    <property type="molecule type" value="Genomic_DNA"/>
</dbReference>
<evidence type="ECO:0000313" key="6">
    <source>
        <dbReference type="Proteomes" id="UP000307173"/>
    </source>
</evidence>
<evidence type="ECO:0000256" key="4">
    <source>
        <dbReference type="ARBA" id="ARBA00023242"/>
    </source>
</evidence>
<dbReference type="Gene3D" id="2.130.10.10">
    <property type="entry name" value="YVTN repeat-like/Quinoprotein amine dehydrogenase"/>
    <property type="match status" value="2"/>
</dbReference>
<dbReference type="SMART" id="SM00320">
    <property type="entry name" value="WD40"/>
    <property type="match status" value="2"/>
</dbReference>
<dbReference type="InterPro" id="IPR036322">
    <property type="entry name" value="WD40_repeat_dom_sf"/>
</dbReference>
<dbReference type="OrthoDB" id="196858at2759"/>
<organism evidence="5 6">
    <name type="scientific">Pichia inconspicua</name>
    <dbReference type="NCBI Taxonomy" id="52247"/>
    <lineage>
        <taxon>Eukaryota</taxon>
        <taxon>Fungi</taxon>
        <taxon>Dikarya</taxon>
        <taxon>Ascomycota</taxon>
        <taxon>Saccharomycotina</taxon>
        <taxon>Pichiomycetes</taxon>
        <taxon>Pichiales</taxon>
        <taxon>Pichiaceae</taxon>
        <taxon>Pichia</taxon>
    </lineage>
</organism>